<comment type="caution">
    <text evidence="20">The sequence shown here is derived from an EMBL/GenBank/DDBJ whole genome shotgun (WGS) entry which is preliminary data.</text>
</comment>
<evidence type="ECO:0000256" key="13">
    <source>
        <dbReference type="ARBA" id="ARBA00023136"/>
    </source>
</evidence>
<dbReference type="OrthoDB" id="9794626at2"/>
<evidence type="ECO:0000256" key="19">
    <source>
        <dbReference type="HAMAP-Rule" id="MF_00719"/>
    </source>
</evidence>
<evidence type="ECO:0000313" key="20">
    <source>
        <dbReference type="EMBL" id="PYF03138.1"/>
    </source>
</evidence>
<dbReference type="AlphaFoldDB" id="A0A318TJ54"/>
<proteinExistence type="inferred from homology"/>
<comment type="catalytic activity">
    <reaction evidence="18 19">
        <text>alpha-ribazole 5'-phosphate + adenosylcob(III)inamide-GDP = adenosylcob(III)alamin 5'-phosphate + GMP + H(+)</text>
        <dbReference type="Rhea" id="RHEA:23560"/>
        <dbReference type="ChEBI" id="CHEBI:15378"/>
        <dbReference type="ChEBI" id="CHEBI:57918"/>
        <dbReference type="ChEBI" id="CHEBI:58115"/>
        <dbReference type="ChEBI" id="CHEBI:60487"/>
        <dbReference type="ChEBI" id="CHEBI:60493"/>
        <dbReference type="EC" id="2.7.8.26"/>
    </reaction>
</comment>
<gene>
    <name evidence="19" type="primary">cobS</name>
    <name evidence="20" type="ORF">BJ122_10867</name>
</gene>
<evidence type="ECO:0000313" key="21">
    <source>
        <dbReference type="Proteomes" id="UP000248148"/>
    </source>
</evidence>
<dbReference type="EMBL" id="QJTI01000008">
    <property type="protein sequence ID" value="PYF03138.1"/>
    <property type="molecule type" value="Genomic_DNA"/>
</dbReference>
<accession>A0A318TJ54</accession>
<evidence type="ECO:0000256" key="8">
    <source>
        <dbReference type="ARBA" id="ARBA00022573"/>
    </source>
</evidence>
<comment type="pathway">
    <text evidence="3 19">Cofactor biosynthesis; adenosylcobalamin biosynthesis; adenosylcobalamin from cob(II)yrinate a,c-diamide: step 7/7.</text>
</comment>
<feature type="transmembrane region" description="Helical" evidence="19">
    <location>
        <begin position="125"/>
        <end position="145"/>
    </location>
</feature>
<comment type="catalytic activity">
    <reaction evidence="17 19">
        <text>alpha-ribazole + adenosylcob(III)inamide-GDP = adenosylcob(III)alamin + GMP + H(+)</text>
        <dbReference type="Rhea" id="RHEA:16049"/>
        <dbReference type="ChEBI" id="CHEBI:10329"/>
        <dbReference type="ChEBI" id="CHEBI:15378"/>
        <dbReference type="ChEBI" id="CHEBI:18408"/>
        <dbReference type="ChEBI" id="CHEBI:58115"/>
        <dbReference type="ChEBI" id="CHEBI:60487"/>
        <dbReference type="EC" id="2.7.8.26"/>
    </reaction>
</comment>
<evidence type="ECO:0000256" key="1">
    <source>
        <dbReference type="ARBA" id="ARBA00001946"/>
    </source>
</evidence>
<dbReference type="PANTHER" id="PTHR34148:SF1">
    <property type="entry name" value="ADENOSYLCOBINAMIDE-GDP RIBAZOLETRANSFERASE"/>
    <property type="match status" value="1"/>
</dbReference>
<evidence type="ECO:0000256" key="17">
    <source>
        <dbReference type="ARBA" id="ARBA00048623"/>
    </source>
</evidence>
<dbReference type="GO" id="GO:0051073">
    <property type="term" value="F:adenosylcobinamide-GDP ribazoletransferase activity"/>
    <property type="evidence" value="ECO:0007669"/>
    <property type="project" value="UniProtKB-UniRule"/>
</dbReference>
<evidence type="ECO:0000256" key="12">
    <source>
        <dbReference type="ARBA" id="ARBA00022989"/>
    </source>
</evidence>
<organism evidence="20 21">
    <name type="scientific">Rhodopseudomonas faecalis</name>
    <dbReference type="NCBI Taxonomy" id="99655"/>
    <lineage>
        <taxon>Bacteria</taxon>
        <taxon>Pseudomonadati</taxon>
        <taxon>Pseudomonadota</taxon>
        <taxon>Alphaproteobacteria</taxon>
        <taxon>Hyphomicrobiales</taxon>
        <taxon>Nitrobacteraceae</taxon>
        <taxon>Rhodopseudomonas</taxon>
    </lineage>
</organism>
<name>A0A318TJ54_9BRAD</name>
<dbReference type="GO" id="GO:0008818">
    <property type="term" value="F:cobalamin 5'-phosphate synthase activity"/>
    <property type="evidence" value="ECO:0007669"/>
    <property type="project" value="UniProtKB-UniRule"/>
</dbReference>
<comment type="cofactor">
    <cofactor evidence="1 19">
        <name>Mg(2+)</name>
        <dbReference type="ChEBI" id="CHEBI:18420"/>
    </cofactor>
</comment>
<dbReference type="NCBIfam" id="TIGR00317">
    <property type="entry name" value="cobS"/>
    <property type="match status" value="1"/>
</dbReference>
<keyword evidence="13 19" id="KW-0472">Membrane</keyword>
<dbReference type="Pfam" id="PF02654">
    <property type="entry name" value="CobS"/>
    <property type="match status" value="1"/>
</dbReference>
<keyword evidence="21" id="KW-1185">Reference proteome</keyword>
<evidence type="ECO:0000256" key="15">
    <source>
        <dbReference type="ARBA" id="ARBA00032605"/>
    </source>
</evidence>
<dbReference type="Proteomes" id="UP000248148">
    <property type="component" value="Unassembled WGS sequence"/>
</dbReference>
<dbReference type="UniPathway" id="UPA00148">
    <property type="reaction ID" value="UER00238"/>
</dbReference>
<evidence type="ECO:0000256" key="6">
    <source>
        <dbReference type="ARBA" id="ARBA00015850"/>
    </source>
</evidence>
<evidence type="ECO:0000256" key="3">
    <source>
        <dbReference type="ARBA" id="ARBA00004663"/>
    </source>
</evidence>
<dbReference type="PANTHER" id="PTHR34148">
    <property type="entry name" value="ADENOSYLCOBINAMIDE-GDP RIBAZOLETRANSFERASE"/>
    <property type="match status" value="1"/>
</dbReference>
<keyword evidence="11 19" id="KW-0460">Magnesium</keyword>
<evidence type="ECO:0000256" key="5">
    <source>
        <dbReference type="ARBA" id="ARBA00013200"/>
    </source>
</evidence>
<evidence type="ECO:0000256" key="9">
    <source>
        <dbReference type="ARBA" id="ARBA00022679"/>
    </source>
</evidence>
<comment type="similarity">
    <text evidence="4 19">Belongs to the CobS family.</text>
</comment>
<dbReference type="InterPro" id="IPR003805">
    <property type="entry name" value="CobS"/>
</dbReference>
<keyword evidence="8 19" id="KW-0169">Cobalamin biosynthesis</keyword>
<dbReference type="GO" id="GO:0009236">
    <property type="term" value="P:cobalamin biosynthetic process"/>
    <property type="evidence" value="ECO:0007669"/>
    <property type="project" value="UniProtKB-UniRule"/>
</dbReference>
<evidence type="ECO:0000256" key="2">
    <source>
        <dbReference type="ARBA" id="ARBA00004651"/>
    </source>
</evidence>
<feature type="transmembrane region" description="Helical" evidence="19">
    <location>
        <begin position="215"/>
        <end position="233"/>
    </location>
</feature>
<feature type="transmembrane region" description="Helical" evidence="19">
    <location>
        <begin position="192"/>
        <end position="209"/>
    </location>
</feature>
<keyword evidence="9 19" id="KW-0808">Transferase</keyword>
<evidence type="ECO:0000256" key="4">
    <source>
        <dbReference type="ARBA" id="ARBA00010561"/>
    </source>
</evidence>
<reference evidence="20 21" key="1">
    <citation type="submission" date="2018-06" db="EMBL/GenBank/DDBJ databases">
        <title>Genomic Encyclopedia of Archaeal and Bacterial Type Strains, Phase II (KMG-II): from individual species to whole genera.</title>
        <authorList>
            <person name="Goeker M."/>
        </authorList>
    </citation>
    <scope>NUCLEOTIDE SEQUENCE [LARGE SCALE GENOMIC DNA]</scope>
    <source>
        <strain evidence="20 21">JCM 11668</strain>
    </source>
</reference>
<dbReference type="EC" id="2.7.8.26" evidence="5 19"/>
<evidence type="ECO:0000256" key="14">
    <source>
        <dbReference type="ARBA" id="ARBA00025228"/>
    </source>
</evidence>
<evidence type="ECO:0000256" key="10">
    <source>
        <dbReference type="ARBA" id="ARBA00022692"/>
    </source>
</evidence>
<keyword evidence="12 19" id="KW-1133">Transmembrane helix</keyword>
<comment type="subcellular location">
    <subcellularLocation>
        <location evidence="2 19">Cell membrane</location>
        <topology evidence="2 19">Multi-pass membrane protein</topology>
    </subcellularLocation>
</comment>
<keyword evidence="10 19" id="KW-0812">Transmembrane</keyword>
<evidence type="ECO:0000256" key="11">
    <source>
        <dbReference type="ARBA" id="ARBA00022842"/>
    </source>
</evidence>
<protein>
    <recommendedName>
        <fullName evidence="6 19">Adenosylcobinamide-GDP ribazoletransferase</fullName>
        <ecNumber evidence="5 19">2.7.8.26</ecNumber>
    </recommendedName>
    <alternativeName>
        <fullName evidence="16 19">Cobalamin synthase</fullName>
    </alternativeName>
    <alternativeName>
        <fullName evidence="15 19">Cobalamin-5'-phosphate synthase</fullName>
    </alternativeName>
</protein>
<evidence type="ECO:0000256" key="16">
    <source>
        <dbReference type="ARBA" id="ARBA00032853"/>
    </source>
</evidence>
<feature type="transmembrane region" description="Helical" evidence="19">
    <location>
        <begin position="51"/>
        <end position="71"/>
    </location>
</feature>
<dbReference type="RefSeq" id="WP_110780650.1">
    <property type="nucleotide sequence ID" value="NZ_QJTI01000008.1"/>
</dbReference>
<evidence type="ECO:0000256" key="7">
    <source>
        <dbReference type="ARBA" id="ARBA00022475"/>
    </source>
</evidence>
<sequence>MTSPADASPSLASHLRDWFDDLRIAASLLTRVPMPHPEGAVPSGLTRSQRAFPLIGALIGLVVGLVYAALLALHVPVLAAAALALGASAALTGALHEDGLADVGDGFGGGRDRTAKLTIMRDSRLGTYGAVVLVVGFATKLAALAALPPALAIPGLMVAHGVGRAAIPALAAKMPFARADGLGKNAGRPTEANAIVAIVIGAILALLLLPLGTALLALIVAAIAVAAVAFLAWRQIGGVTGDVFGAAEQAAEIAILVLIAARLA</sequence>
<keyword evidence="7 19" id="KW-1003">Cell membrane</keyword>
<comment type="function">
    <text evidence="14 19">Joins adenosylcobinamide-GDP and alpha-ribazole to generate adenosylcobalamin (Ado-cobalamin). Also synthesizes adenosylcobalamin 5'-phosphate from adenosylcobinamide-GDP and alpha-ribazole 5'-phosphate.</text>
</comment>
<dbReference type="GO" id="GO:0005886">
    <property type="term" value="C:plasma membrane"/>
    <property type="evidence" value="ECO:0007669"/>
    <property type="project" value="UniProtKB-SubCell"/>
</dbReference>
<dbReference type="HAMAP" id="MF_00719">
    <property type="entry name" value="CobS"/>
    <property type="match status" value="1"/>
</dbReference>
<evidence type="ECO:0000256" key="18">
    <source>
        <dbReference type="ARBA" id="ARBA00049504"/>
    </source>
</evidence>